<comment type="caution">
    <text evidence="2">The sequence shown here is derived from an EMBL/GenBank/DDBJ whole genome shotgun (WGS) entry which is preliminary data.</text>
</comment>
<evidence type="ECO:0000313" key="3">
    <source>
        <dbReference type="Proteomes" id="UP000076858"/>
    </source>
</evidence>
<organism evidence="2 3">
    <name type="scientific">Daphnia magna</name>
    <dbReference type="NCBI Taxonomy" id="35525"/>
    <lineage>
        <taxon>Eukaryota</taxon>
        <taxon>Metazoa</taxon>
        <taxon>Ecdysozoa</taxon>
        <taxon>Arthropoda</taxon>
        <taxon>Crustacea</taxon>
        <taxon>Branchiopoda</taxon>
        <taxon>Diplostraca</taxon>
        <taxon>Cladocera</taxon>
        <taxon>Anomopoda</taxon>
        <taxon>Daphniidae</taxon>
        <taxon>Daphnia</taxon>
    </lineage>
</organism>
<name>A0A162RM33_9CRUS</name>
<dbReference type="AlphaFoldDB" id="A0A162RM33"/>
<feature type="region of interest" description="Disordered" evidence="1">
    <location>
        <begin position="211"/>
        <end position="270"/>
    </location>
</feature>
<sequence>MALVSLSSSIEVENVIATDLILEFAPEDDLNGRSTPLWMNSVNLTKNLKSSLCSASDQAIEISHGDDLNRRSTSQPSDTFDLCGDLNNLYVRYCITTDQELKNENFPKGFIKLLRKFRHQAHNLEKQLKKLQDLVGLPVINLCQCDKRIASAVILLVGVSEEELDKDSDENSKASFLLCQVNHDVPGEVGKRERKELCQVSVLILTSAARKKKTITTQPPVPSNSPTIPQFTPPPPSPNPSISSFPPPPPPSSSSVSSFNPTLPSPSSPIPAEEVKISDFHTMLDRLFDVASADAFEKLKASRRSTWKEDWQFLLNQRGSRTGYMAGVDREASKLEQRRTQRNKTKQGKQSALSNSDIEKILSDISDEPSEDFEDREENYIPTPNKRKETQDSTCLTVPTTKLLQATSEVSDRCGLSIRDQVLLTSRMVNVWGGSIAEFFLSVSSAWCQRNAAREKLAKEIKEKWLEDKPKYAVLHWDSKVLTFFSGKKEERVTILVSGASSGPKIIGIPPIGDVTGISQKNAVIKMLEDWKVKENIIALVFDTTSSNTGLRNGCAVLIEKDLNRSLLWLACRHHVYEVHMKNTWQDLSGKTAGPDELLFKRFQSNWNSFSHDLNDLKLFEWPIDNTSNIWNQASEVISWGEECVRKNTFPREDYRELLELTLVFFTGDVTGKYRFQFWKPGALHHARFFSKAIYFLKIFMMSERFELDEIEYSQAMFWYKEDCDDIANSALKSFYRHCWYLT</sequence>
<gene>
    <name evidence="2" type="ORF">APZ42_012633</name>
</gene>
<feature type="compositionally biased region" description="Basic and acidic residues" evidence="1">
    <location>
        <begin position="328"/>
        <end position="339"/>
    </location>
</feature>
<feature type="compositionally biased region" description="Pro residues" evidence="1">
    <location>
        <begin position="231"/>
        <end position="252"/>
    </location>
</feature>
<keyword evidence="3" id="KW-1185">Reference proteome</keyword>
<dbReference type="Proteomes" id="UP000076858">
    <property type="component" value="Unassembled WGS sequence"/>
</dbReference>
<dbReference type="OrthoDB" id="6380626at2759"/>
<reference evidence="2 3" key="1">
    <citation type="submission" date="2016-03" db="EMBL/GenBank/DDBJ databases">
        <title>EvidentialGene: Evidence-directed Construction of Genes on Genomes.</title>
        <authorList>
            <person name="Gilbert D.G."/>
            <person name="Choi J.-H."/>
            <person name="Mockaitis K."/>
            <person name="Colbourne J."/>
            <person name="Pfrender M."/>
        </authorList>
    </citation>
    <scope>NUCLEOTIDE SEQUENCE [LARGE SCALE GENOMIC DNA]</scope>
    <source>
        <strain evidence="2 3">Xinb3</strain>
        <tissue evidence="2">Complete organism</tissue>
    </source>
</reference>
<evidence type="ECO:0000313" key="2">
    <source>
        <dbReference type="EMBL" id="KZS20627.1"/>
    </source>
</evidence>
<feature type="region of interest" description="Disordered" evidence="1">
    <location>
        <begin position="327"/>
        <end position="393"/>
    </location>
</feature>
<proteinExistence type="predicted"/>
<accession>A0A162RM33</accession>
<dbReference type="EMBL" id="LRGB01000141">
    <property type="protein sequence ID" value="KZS20627.1"/>
    <property type="molecule type" value="Genomic_DNA"/>
</dbReference>
<feature type="compositionally biased region" description="Low complexity" evidence="1">
    <location>
        <begin position="253"/>
        <end position="262"/>
    </location>
</feature>
<feature type="compositionally biased region" description="Acidic residues" evidence="1">
    <location>
        <begin position="365"/>
        <end position="377"/>
    </location>
</feature>
<protein>
    <submittedName>
        <fullName evidence="2">Cc8K15.2-like protein</fullName>
    </submittedName>
</protein>
<evidence type="ECO:0000256" key="1">
    <source>
        <dbReference type="SAM" id="MobiDB-lite"/>
    </source>
</evidence>